<dbReference type="PROSITE" id="PS50048">
    <property type="entry name" value="ZN2_CY6_FUNGAL_2"/>
    <property type="match status" value="1"/>
</dbReference>
<dbReference type="PANTHER" id="PTHR47256">
    <property type="entry name" value="ZN(II)2CYS6 TRANSCRIPTION FACTOR (EUROFUNG)-RELATED"/>
    <property type="match status" value="1"/>
</dbReference>
<organism evidence="5 6">
    <name type="scientific">Colletotrichum orbiculare (strain 104-T / ATCC 96160 / CBS 514.97 / LARS 414 / MAFF 240422)</name>
    <name type="common">Cucumber anthracnose fungus</name>
    <name type="synonym">Colletotrichum lagenarium</name>
    <dbReference type="NCBI Taxonomy" id="1213857"/>
    <lineage>
        <taxon>Eukaryota</taxon>
        <taxon>Fungi</taxon>
        <taxon>Dikarya</taxon>
        <taxon>Ascomycota</taxon>
        <taxon>Pezizomycotina</taxon>
        <taxon>Sordariomycetes</taxon>
        <taxon>Hypocreomycetidae</taxon>
        <taxon>Glomerellales</taxon>
        <taxon>Glomerellaceae</taxon>
        <taxon>Colletotrichum</taxon>
        <taxon>Colletotrichum orbiculare species complex</taxon>
    </lineage>
</organism>
<dbReference type="EMBL" id="AMCV02000035">
    <property type="protein sequence ID" value="TDZ16482.1"/>
    <property type="molecule type" value="Genomic_DNA"/>
</dbReference>
<dbReference type="SMART" id="SM00066">
    <property type="entry name" value="GAL4"/>
    <property type="match status" value="1"/>
</dbReference>
<accession>A0A484FEK3</accession>
<dbReference type="OrthoDB" id="426882at2759"/>
<protein>
    <submittedName>
        <fullName evidence="5">Nitrogen assimilation transcription factor nirA</fullName>
    </submittedName>
</protein>
<dbReference type="PANTHER" id="PTHR47256:SF1">
    <property type="entry name" value="ZN(II)2CYS6 TRANSCRIPTION FACTOR (EUROFUNG)"/>
    <property type="match status" value="1"/>
</dbReference>
<evidence type="ECO:0000256" key="1">
    <source>
        <dbReference type="ARBA" id="ARBA00022723"/>
    </source>
</evidence>
<sequence>MLPSHGQQYRRILPAEGGDPGRGGVDVSSSKPTAKPMGKRSMASAACNACRTRKIKCTAERPKCSQCINRKVDCDLNQQTNTYQNIYDLLQSRPLSEAQVILQRIRNGMDPDTILRQVQHGDLLLQLALVPETRPRFEFPYMSGMPRFLQERENPYFASLLYESTFSAREPSPEARDVSAASTSRARLQSPYLKPYHAATIVDPRLESVTPSKWTNVTSDDTLMRKLLHDFLICDYNSIITFQKDYFLEDMANGRTTFCSSLMVNTVLAYASHCCSSLVTRAEFWNPQNLAYQFLAEAKRLWEMEAGKSRITTIQAGILLNIGLNICGADKIGWSYTLQVTSMAHQIGLFKKEKHRGRLGRGRIFTSWAMFNWLSFMAWYMFEKPLVSEPPLNELPDPVEDPTFYGEFWLKYPLSETSWPCGFGFTFFKRSQLHKLINSMAIDLFGFGDKEPAEMTFSSVSDKHKALELWYETLPDVLSPRKIVFPAHLILHAHYFNVVINLLEGFLSRPEKSDMPPSSADLVRRQDQTLAEALAQAKISYESVIRLYYLRHGFDATQSFFPQLLNTLLYIHQEDASDTSSDMQAYRRSTRILCAKGLYEQGKSFYISQILFRLAQSRMSPEDLSLLQQFANIKPQSPEQSRLIAASQVQSSWPVAIVSITDDPEPRRLGNVMRQLDSLHLSSEGESDAGASETSQLD</sequence>
<evidence type="ECO:0000313" key="6">
    <source>
        <dbReference type="Proteomes" id="UP000014480"/>
    </source>
</evidence>
<dbReference type="GO" id="GO:0000981">
    <property type="term" value="F:DNA-binding transcription factor activity, RNA polymerase II-specific"/>
    <property type="evidence" value="ECO:0007669"/>
    <property type="project" value="InterPro"/>
</dbReference>
<reference evidence="6" key="1">
    <citation type="journal article" date="2013" name="New Phytol.">
        <title>Comparative genomic and transcriptomic analyses reveal the hemibiotrophic stage shift of Colletotrichum fungi.</title>
        <authorList>
            <person name="Gan P."/>
            <person name="Ikeda K."/>
            <person name="Irieda H."/>
            <person name="Narusaka M."/>
            <person name="O'Connell R.J."/>
            <person name="Narusaka Y."/>
            <person name="Takano Y."/>
            <person name="Kubo Y."/>
            <person name="Shirasu K."/>
        </authorList>
    </citation>
    <scope>NUCLEOTIDE SEQUENCE [LARGE SCALE GENOMIC DNA]</scope>
    <source>
        <strain evidence="6">104-T / ATCC 96160 / CBS 514.97 / LARS 414 / MAFF 240422</strain>
    </source>
</reference>
<dbReference type="InterPro" id="IPR036864">
    <property type="entry name" value="Zn2-C6_fun-type_DNA-bd_sf"/>
</dbReference>
<reference evidence="6" key="2">
    <citation type="journal article" date="2019" name="Mol. Plant Microbe Interact.">
        <title>Genome sequence resources for four phytopathogenic fungi from the Colletotrichum orbiculare species complex.</title>
        <authorList>
            <person name="Gan P."/>
            <person name="Tsushima A."/>
            <person name="Narusaka M."/>
            <person name="Narusaka Y."/>
            <person name="Takano Y."/>
            <person name="Kubo Y."/>
            <person name="Shirasu K."/>
        </authorList>
    </citation>
    <scope>GENOME REANNOTATION</scope>
    <source>
        <strain evidence="6">104-T / ATCC 96160 / CBS 514.97 / LARS 414 / MAFF 240422</strain>
    </source>
</reference>
<dbReference type="Gene3D" id="4.10.240.10">
    <property type="entry name" value="Zn(2)-C6 fungal-type DNA-binding domain"/>
    <property type="match status" value="1"/>
</dbReference>
<dbReference type="SUPFAM" id="SSF57701">
    <property type="entry name" value="Zn2/Cys6 DNA-binding domain"/>
    <property type="match status" value="1"/>
</dbReference>
<dbReference type="Pfam" id="PF00172">
    <property type="entry name" value="Zn_clus"/>
    <property type="match status" value="1"/>
</dbReference>
<dbReference type="PROSITE" id="PS00463">
    <property type="entry name" value="ZN2_CY6_FUNGAL_1"/>
    <property type="match status" value="1"/>
</dbReference>
<proteinExistence type="predicted"/>
<dbReference type="Pfam" id="PF04082">
    <property type="entry name" value="Fungal_trans"/>
    <property type="match status" value="1"/>
</dbReference>
<evidence type="ECO:0000256" key="2">
    <source>
        <dbReference type="ARBA" id="ARBA00023242"/>
    </source>
</evidence>
<evidence type="ECO:0000313" key="5">
    <source>
        <dbReference type="EMBL" id="TDZ16482.1"/>
    </source>
</evidence>
<feature type="region of interest" description="Disordered" evidence="3">
    <location>
        <begin position="1"/>
        <end position="41"/>
    </location>
</feature>
<feature type="domain" description="Zn(2)-C6 fungal-type" evidence="4">
    <location>
        <begin position="46"/>
        <end position="76"/>
    </location>
</feature>
<name>A0A484FEK3_COLOR</name>
<evidence type="ECO:0000259" key="4">
    <source>
        <dbReference type="PROSITE" id="PS50048"/>
    </source>
</evidence>
<evidence type="ECO:0000256" key="3">
    <source>
        <dbReference type="SAM" id="MobiDB-lite"/>
    </source>
</evidence>
<dbReference type="GO" id="GO:0003677">
    <property type="term" value="F:DNA binding"/>
    <property type="evidence" value="ECO:0007669"/>
    <property type="project" value="InterPro"/>
</dbReference>
<dbReference type="GO" id="GO:0008270">
    <property type="term" value="F:zinc ion binding"/>
    <property type="evidence" value="ECO:0007669"/>
    <property type="project" value="InterPro"/>
</dbReference>
<dbReference type="AlphaFoldDB" id="A0A484FEK3"/>
<dbReference type="Proteomes" id="UP000014480">
    <property type="component" value="Unassembled WGS sequence"/>
</dbReference>
<dbReference type="CDD" id="cd00067">
    <property type="entry name" value="GAL4"/>
    <property type="match status" value="1"/>
</dbReference>
<keyword evidence="6" id="KW-1185">Reference proteome</keyword>
<keyword evidence="1" id="KW-0479">Metal-binding</keyword>
<dbReference type="GO" id="GO:0006351">
    <property type="term" value="P:DNA-templated transcription"/>
    <property type="evidence" value="ECO:0007669"/>
    <property type="project" value="InterPro"/>
</dbReference>
<dbReference type="CDD" id="cd12148">
    <property type="entry name" value="fungal_TF_MHR"/>
    <property type="match status" value="1"/>
</dbReference>
<keyword evidence="2" id="KW-0539">Nucleus</keyword>
<dbReference type="InterPro" id="IPR007219">
    <property type="entry name" value="XnlR_reg_dom"/>
</dbReference>
<gene>
    <name evidence="5" type="primary">nirA-0</name>
    <name evidence="5" type="ORF">Cob_v010751</name>
</gene>
<dbReference type="InterPro" id="IPR001138">
    <property type="entry name" value="Zn2Cys6_DnaBD"/>
</dbReference>
<comment type="caution">
    <text evidence="5">The sequence shown here is derived from an EMBL/GenBank/DDBJ whole genome shotgun (WGS) entry which is preliminary data.</text>
</comment>
<dbReference type="InterPro" id="IPR053187">
    <property type="entry name" value="Notoamide_regulator"/>
</dbReference>
<dbReference type="STRING" id="1213857.A0A484FEK3"/>